<gene>
    <name evidence="17" type="ORF">INT46_001058</name>
</gene>
<feature type="transmembrane region" description="Helical" evidence="13">
    <location>
        <begin position="243"/>
        <end position="267"/>
    </location>
</feature>
<accession>A0A8H7VBJ9</accession>
<dbReference type="InterPro" id="IPR013099">
    <property type="entry name" value="K_chnl_dom"/>
</dbReference>
<dbReference type="Gene3D" id="1.10.287.70">
    <property type="match status" value="1"/>
</dbReference>
<feature type="transmembrane region" description="Helical" evidence="13">
    <location>
        <begin position="274"/>
        <end position="296"/>
    </location>
</feature>
<feature type="transmembrane region" description="Helical" evidence="13">
    <location>
        <begin position="371"/>
        <end position="389"/>
    </location>
</feature>
<evidence type="ECO:0000256" key="12">
    <source>
        <dbReference type="SAM" id="MobiDB-lite"/>
    </source>
</evidence>
<dbReference type="PANTHER" id="PTHR10027">
    <property type="entry name" value="CALCIUM-ACTIVATED POTASSIUM CHANNEL ALPHA CHAIN"/>
    <property type="match status" value="1"/>
</dbReference>
<feature type="domain" description="RCK N-terminal" evidence="16">
    <location>
        <begin position="907"/>
        <end position="1018"/>
    </location>
</feature>
<keyword evidence="4 13" id="KW-0812">Transmembrane</keyword>
<keyword evidence="9 13" id="KW-0472">Membrane</keyword>
<feature type="compositionally biased region" description="Low complexity" evidence="12">
    <location>
        <begin position="39"/>
        <end position="48"/>
    </location>
</feature>
<feature type="transmembrane region" description="Helical" evidence="13">
    <location>
        <begin position="401"/>
        <end position="419"/>
    </location>
</feature>
<dbReference type="AlphaFoldDB" id="A0A8H7VBJ9"/>
<evidence type="ECO:0000313" key="18">
    <source>
        <dbReference type="Proteomes" id="UP000650833"/>
    </source>
</evidence>
<comment type="subcellular location">
    <subcellularLocation>
        <location evidence="1">Membrane</location>
        <topology evidence="1">Multi-pass membrane protein</topology>
    </subcellularLocation>
</comment>
<comment type="catalytic activity">
    <reaction evidence="11">
        <text>K(+)(in) = K(+)(out)</text>
        <dbReference type="Rhea" id="RHEA:29463"/>
        <dbReference type="ChEBI" id="CHEBI:29103"/>
    </reaction>
</comment>
<reference evidence="17" key="1">
    <citation type="submission" date="2020-12" db="EMBL/GenBank/DDBJ databases">
        <title>Metabolic potential, ecology and presence of endohyphal bacteria is reflected in genomic diversity of Mucoromycotina.</title>
        <authorList>
            <person name="Muszewska A."/>
            <person name="Okrasinska A."/>
            <person name="Steczkiewicz K."/>
            <person name="Drgas O."/>
            <person name="Orlowska M."/>
            <person name="Perlinska-Lenart U."/>
            <person name="Aleksandrzak-Piekarczyk T."/>
            <person name="Szatraj K."/>
            <person name="Zielenkiewicz U."/>
            <person name="Pilsyk S."/>
            <person name="Malc E."/>
            <person name="Mieczkowski P."/>
            <person name="Kruszewska J.S."/>
            <person name="Biernat P."/>
            <person name="Pawlowska J."/>
        </authorList>
    </citation>
    <scope>NUCLEOTIDE SEQUENCE</scope>
    <source>
        <strain evidence="17">CBS 226.32</strain>
    </source>
</reference>
<keyword evidence="18" id="KW-1185">Reference proteome</keyword>
<name>A0A8H7VBJ9_9FUNG</name>
<dbReference type="EMBL" id="JAEPRC010000113">
    <property type="protein sequence ID" value="KAG2208389.1"/>
    <property type="molecule type" value="Genomic_DNA"/>
</dbReference>
<keyword evidence="7 13" id="KW-1133">Transmembrane helix</keyword>
<feature type="transmembrane region" description="Helical" evidence="13">
    <location>
        <begin position="302"/>
        <end position="321"/>
    </location>
</feature>
<feature type="region of interest" description="Disordered" evidence="12">
    <location>
        <begin position="1"/>
        <end position="63"/>
    </location>
</feature>
<evidence type="ECO:0008006" key="19">
    <source>
        <dbReference type="Google" id="ProtNLM"/>
    </source>
</evidence>
<dbReference type="GO" id="GO:0005886">
    <property type="term" value="C:plasma membrane"/>
    <property type="evidence" value="ECO:0007669"/>
    <property type="project" value="TreeGrafter"/>
</dbReference>
<evidence type="ECO:0000256" key="4">
    <source>
        <dbReference type="ARBA" id="ARBA00022692"/>
    </source>
</evidence>
<feature type="transmembrane region" description="Helical" evidence="13">
    <location>
        <begin position="341"/>
        <end position="359"/>
    </location>
</feature>
<evidence type="ECO:0000256" key="11">
    <source>
        <dbReference type="ARBA" id="ARBA00034430"/>
    </source>
</evidence>
<dbReference type="PANTHER" id="PTHR10027:SF10">
    <property type="entry name" value="SLOWPOKE 2, ISOFORM D"/>
    <property type="match status" value="1"/>
</dbReference>
<evidence type="ECO:0000259" key="14">
    <source>
        <dbReference type="Pfam" id="PF03493"/>
    </source>
</evidence>
<feature type="transmembrane region" description="Helical" evidence="13">
    <location>
        <begin position="203"/>
        <end position="223"/>
    </location>
</feature>
<dbReference type="Pfam" id="PF07885">
    <property type="entry name" value="Ion_trans_2"/>
    <property type="match status" value="1"/>
</dbReference>
<dbReference type="Pfam" id="PF03493">
    <property type="entry name" value="BK_channel_a"/>
    <property type="match status" value="1"/>
</dbReference>
<evidence type="ECO:0000313" key="17">
    <source>
        <dbReference type="EMBL" id="KAG2208389.1"/>
    </source>
</evidence>
<dbReference type="OrthoDB" id="297496at2759"/>
<keyword evidence="2" id="KW-0813">Transport</keyword>
<evidence type="ECO:0000256" key="10">
    <source>
        <dbReference type="ARBA" id="ARBA00023303"/>
    </source>
</evidence>
<evidence type="ECO:0000256" key="13">
    <source>
        <dbReference type="SAM" id="Phobius"/>
    </source>
</evidence>
<dbReference type="Proteomes" id="UP000650833">
    <property type="component" value="Unassembled WGS sequence"/>
</dbReference>
<feature type="region of interest" description="Disordered" evidence="12">
    <location>
        <begin position="719"/>
        <end position="746"/>
    </location>
</feature>
<evidence type="ECO:0000256" key="6">
    <source>
        <dbReference type="ARBA" id="ARBA00022958"/>
    </source>
</evidence>
<organism evidence="17 18">
    <name type="scientific">Mucor plumbeus</name>
    <dbReference type="NCBI Taxonomy" id="97098"/>
    <lineage>
        <taxon>Eukaryota</taxon>
        <taxon>Fungi</taxon>
        <taxon>Fungi incertae sedis</taxon>
        <taxon>Mucoromycota</taxon>
        <taxon>Mucoromycotina</taxon>
        <taxon>Mucoromycetes</taxon>
        <taxon>Mucorales</taxon>
        <taxon>Mucorineae</taxon>
        <taxon>Mucoraceae</taxon>
        <taxon>Mucor</taxon>
    </lineage>
</organism>
<keyword evidence="8" id="KW-0406">Ion transport</keyword>
<feature type="domain" description="Calcium-activated potassium channel BK alpha subunit" evidence="14">
    <location>
        <begin position="575"/>
        <end position="662"/>
    </location>
</feature>
<evidence type="ECO:0000256" key="9">
    <source>
        <dbReference type="ARBA" id="ARBA00023136"/>
    </source>
</evidence>
<sequence length="1202" mass="137405">PKKNEIMAHESRLRNQVELSSTEDEESNLISDNQTQYGATTTSTASTKTFEEPCSEESSEEMISTEIVANRKKKRLKNHHRSKRPKLVTTLSHIVRSARQSEDEDDSNDVIEIPSTDLIIPELDPNADEVRGYVPSSVKPVDSWTSRKHKVNLSNIRENYRDARIRDRNGNLPLTGFEKIKRIFKYDAYVSEAKRILFANRSIILFVYIDLIVDVLLCLAYLVEMKQEADINASPPWMYKWRSYDIWFCCTLLSLWNLGSFSMRILLTGRPLSVLFSFRSMIEIFTTYPFILSLFIDNGQYLYVPYFLRSWVLLLRIKSVMKIKTNLLMTDKPVDPLKSKLVYLVGTLVALLYNGMSAFQYCEVTFGNTNYSILDSLYVVMVTLSTVGYGDITPHTDGSRVVMMLLIVISLAVLPSLLADALNTLRKRNDWGGYVSESYMPFILLVGVFRPEQVTEILDGFLNTENTEAHLNVVFLDINRPNEELKFLERNSMWGHRIQFIHGSVLDEQTLKRVQARSATAIFTLSDQHAADPQKEDERNTVRLWSLHCYTVSHNVNIYTYNLSPSTAIYQKMAKEIICVREFKQYLLAMNCRCRGASTLLTNLLHQRSPMDQYHESWQAQYDDGSCNEIYMDRPPESLVNLPFKEAAWVVYTECQVILFGVKTRLQDCEHREILLNPENNYIIKHDDLCVYMCESPREVEDVNNLKYGYVRAKVDNMKTRRQTKANNRPSKPSEPPCPSASRSSSLRNEVLNSLINSSKLQHHIEHNSVESAPASSKYHVENNCANNSNQVAHLEISQPLNNDMMAYPPPSRPPSPTVLQHSTSNESTRSQFNSVHQYPRHQIFELAKLPTPRLALLTGSRKLISRLGQLPTINNPNLEMDTSPVCYLLTQSATLRELTINSAESMNGHILVCMHHKVSNIFKFIYYLRSPQLKQNELKDIVFLCTSLPSPKTFEMVCRFPKVYFMIGDCQHPEDLIKAGVKRAKQVVVMSERECLDQYQRSSDSPAIMTSHLLDLLLQDKPHDSSRIVNLVEKSNIRFMHLLQGKDVAEEVDVFYTPAYAAGNVVVDSLLSNVLLSQTYYKPDIVSVIKALCGMPGPFYDKDAAHILKCGTNIRPNVFQTSRHLSLAVMPPCFIDKSFAFLFETLVMDHDVLPLGLLRAPDENMGNELSFVYTNPVSSLIMKRTDKIYVLASPGWSYFSQ</sequence>
<keyword evidence="5" id="KW-0631">Potassium channel</keyword>
<evidence type="ECO:0000256" key="7">
    <source>
        <dbReference type="ARBA" id="ARBA00022989"/>
    </source>
</evidence>
<dbReference type="Pfam" id="PF22614">
    <property type="entry name" value="Slo-like_RCK"/>
    <property type="match status" value="2"/>
</dbReference>
<comment type="caution">
    <text evidence="17">The sequence shown here is derived from an EMBL/GenBank/DDBJ whole genome shotgun (WGS) entry which is preliminary data.</text>
</comment>
<evidence type="ECO:0000259" key="15">
    <source>
        <dbReference type="Pfam" id="PF07885"/>
    </source>
</evidence>
<dbReference type="Gene3D" id="3.40.50.720">
    <property type="entry name" value="NAD(P)-binding Rossmann-like Domain"/>
    <property type="match status" value="2"/>
</dbReference>
<evidence type="ECO:0000259" key="16">
    <source>
        <dbReference type="Pfam" id="PF22614"/>
    </source>
</evidence>
<protein>
    <recommendedName>
        <fullName evidence="19">Potassium channel subfamily T member 1</fullName>
    </recommendedName>
</protein>
<keyword evidence="3" id="KW-0633">Potassium transport</keyword>
<dbReference type="InterPro" id="IPR047871">
    <property type="entry name" value="K_chnl_Slo-like"/>
</dbReference>
<feature type="compositionally biased region" description="Polar residues" evidence="12">
    <location>
        <begin position="28"/>
        <end position="38"/>
    </location>
</feature>
<evidence type="ECO:0000256" key="5">
    <source>
        <dbReference type="ARBA" id="ARBA00022826"/>
    </source>
</evidence>
<feature type="compositionally biased region" description="Basic and acidic residues" evidence="12">
    <location>
        <begin position="1"/>
        <end position="15"/>
    </location>
</feature>
<dbReference type="SUPFAM" id="SSF81324">
    <property type="entry name" value="Voltage-gated potassium channels"/>
    <property type="match status" value="1"/>
</dbReference>
<dbReference type="GO" id="GO:0005228">
    <property type="term" value="F:intracellular sodium-activated potassium channel activity"/>
    <property type="evidence" value="ECO:0007669"/>
    <property type="project" value="TreeGrafter"/>
</dbReference>
<dbReference type="InterPro" id="IPR003148">
    <property type="entry name" value="RCK_N"/>
</dbReference>
<dbReference type="GO" id="GO:0015271">
    <property type="term" value="F:outward rectifier potassium channel activity"/>
    <property type="evidence" value="ECO:0007669"/>
    <property type="project" value="TreeGrafter"/>
</dbReference>
<keyword evidence="6" id="KW-0630">Potassium</keyword>
<keyword evidence="10" id="KW-0407">Ion channel</keyword>
<feature type="domain" description="Potassium channel" evidence="15">
    <location>
        <begin position="356"/>
        <end position="426"/>
    </location>
</feature>
<evidence type="ECO:0000256" key="1">
    <source>
        <dbReference type="ARBA" id="ARBA00004141"/>
    </source>
</evidence>
<proteinExistence type="predicted"/>
<dbReference type="InterPro" id="IPR003929">
    <property type="entry name" value="K_chnl_BK_asu"/>
</dbReference>
<evidence type="ECO:0000256" key="2">
    <source>
        <dbReference type="ARBA" id="ARBA00022448"/>
    </source>
</evidence>
<evidence type="ECO:0000256" key="8">
    <source>
        <dbReference type="ARBA" id="ARBA00023065"/>
    </source>
</evidence>
<evidence type="ECO:0000256" key="3">
    <source>
        <dbReference type="ARBA" id="ARBA00022538"/>
    </source>
</evidence>
<feature type="domain" description="RCK N-terminal" evidence="16">
    <location>
        <begin position="442"/>
        <end position="560"/>
    </location>
</feature>
<feature type="non-terminal residue" evidence="17">
    <location>
        <position position="1"/>
    </location>
</feature>